<dbReference type="Gene3D" id="1.10.246.130">
    <property type="match status" value="1"/>
</dbReference>
<dbReference type="Pfam" id="PF01019">
    <property type="entry name" value="G_glu_transpept"/>
    <property type="match status" value="1"/>
</dbReference>
<dbReference type="EMBL" id="SADE01000002">
    <property type="protein sequence ID" value="RVU36974.1"/>
    <property type="molecule type" value="Genomic_DNA"/>
</dbReference>
<dbReference type="OrthoDB" id="9781342at2"/>
<dbReference type="PRINTS" id="PR01210">
    <property type="entry name" value="GGTRANSPTASE"/>
</dbReference>
<evidence type="ECO:0000313" key="2">
    <source>
        <dbReference type="Proteomes" id="UP000287447"/>
    </source>
</evidence>
<dbReference type="InterPro" id="IPR043137">
    <property type="entry name" value="GGT_ssub_C"/>
</dbReference>
<dbReference type="PANTHER" id="PTHR43881">
    <property type="entry name" value="GAMMA-GLUTAMYLTRANSPEPTIDASE (AFU_ORTHOLOGUE AFUA_4G13580)"/>
    <property type="match status" value="1"/>
</dbReference>
<gene>
    <name evidence="1" type="ORF">EOI86_16235</name>
</gene>
<dbReference type="GO" id="GO:0016740">
    <property type="term" value="F:transferase activity"/>
    <property type="evidence" value="ECO:0007669"/>
    <property type="project" value="UniProtKB-KW"/>
</dbReference>
<keyword evidence="1" id="KW-0808">Transferase</keyword>
<dbReference type="SUPFAM" id="SSF56235">
    <property type="entry name" value="N-terminal nucleophile aminohydrolases (Ntn hydrolases)"/>
    <property type="match status" value="1"/>
</dbReference>
<dbReference type="PANTHER" id="PTHR43881:SF5">
    <property type="entry name" value="GAMMA-GLUTAMYLTRANSPEPTIDASE"/>
    <property type="match status" value="1"/>
</dbReference>
<protein>
    <submittedName>
        <fullName evidence="1">Gamma-glutamyltransferase family protein</fullName>
    </submittedName>
</protein>
<reference evidence="2" key="1">
    <citation type="submission" date="2019-01" db="EMBL/GenBank/DDBJ databases">
        <title>Gri0909 isolated from a small marine red alga.</title>
        <authorList>
            <person name="Kim J."/>
            <person name="Jeong S.E."/>
            <person name="Jeon C.O."/>
        </authorList>
    </citation>
    <scope>NUCLEOTIDE SEQUENCE [LARGE SCALE GENOMIC DNA]</scope>
    <source>
        <strain evidence="2">Gri0909</strain>
    </source>
</reference>
<dbReference type="AlphaFoldDB" id="A0A3S2Y3Q6"/>
<accession>A0A3S2Y3Q6</accession>
<name>A0A3S2Y3Q6_9PROT</name>
<dbReference type="InterPro" id="IPR029055">
    <property type="entry name" value="Ntn_hydrolases_N"/>
</dbReference>
<sequence>MVVAPHHLAAEAGRRVLRDGGNAVEAMVAAASTIAVVYPHMNALGGDGFWLIRPKDGPVVGIAASGPAAKAASSDFYTGQGLTEIPKRGPLAALTIAGTVSGWAKALEVSQTKLGGGMALPRLMEDAAFHAENGFPVPETLARNCAQKFPELKDQPGFAQHFTDHGAPLTEGRKFSLPALAGTLRRLGEEGLDSFYRGALARDIAADLQAAGSPVTLSDLETYSAKVLPPLSINRNGAVIYNMPPPTQGLASLLLLAIQNQLPKPAPETFDYVHGLVEATKAAFRVRDSKVTDPAHMGADPMQLLSETNIEALAKPILMDTAAPWPDASPKGDTVWLGAVDKDGTAVSFIQSIYWEFGSGVVLPQTGIAWQNRGVSFSLDPAAVNPLQPGRYPFHTIQPAMAELPDGRVFPYGTMGGEGQPQTQAMVYTRVVDHGMDLQEAISAPRWLLGRTWGDTTTSLRIENRFDPTVIEALRKAGHAIDPVGPFEEVMGHAGALLWHPTGLIEGASDPRCDGSAAGL</sequence>
<evidence type="ECO:0000313" key="1">
    <source>
        <dbReference type="EMBL" id="RVU36974.1"/>
    </source>
</evidence>
<dbReference type="InterPro" id="IPR043138">
    <property type="entry name" value="GGT_lsub"/>
</dbReference>
<dbReference type="Gene3D" id="3.60.20.40">
    <property type="match status" value="1"/>
</dbReference>
<keyword evidence="2" id="KW-1185">Reference proteome</keyword>
<organism evidence="1 2">
    <name type="scientific">Hwanghaeella grinnelliae</name>
    <dbReference type="NCBI Taxonomy" id="2500179"/>
    <lineage>
        <taxon>Bacteria</taxon>
        <taxon>Pseudomonadati</taxon>
        <taxon>Pseudomonadota</taxon>
        <taxon>Alphaproteobacteria</taxon>
        <taxon>Rhodospirillales</taxon>
        <taxon>Rhodospirillaceae</taxon>
        <taxon>Hwanghaeella</taxon>
    </lineage>
</organism>
<dbReference type="Proteomes" id="UP000287447">
    <property type="component" value="Unassembled WGS sequence"/>
</dbReference>
<dbReference type="InterPro" id="IPR052896">
    <property type="entry name" value="GGT-like_enzyme"/>
</dbReference>
<comment type="caution">
    <text evidence="1">The sequence shown here is derived from an EMBL/GenBank/DDBJ whole genome shotgun (WGS) entry which is preliminary data.</text>
</comment>
<proteinExistence type="predicted"/>